<dbReference type="OMA" id="NSWLKLM"/>
<protein>
    <recommendedName>
        <fullName evidence="5">FAST kinase domain-containing protein 4</fullName>
    </recommendedName>
    <alternativeName>
        <fullName evidence="7">Protein TBRG4</fullName>
    </alternativeName>
    <alternativeName>
        <fullName evidence="6">Transforming growth factor beta regulator 4</fullName>
    </alternativeName>
</protein>
<dbReference type="Pfam" id="PF06743">
    <property type="entry name" value="FAST_1"/>
    <property type="match status" value="1"/>
</dbReference>
<dbReference type="InterPro" id="IPR013584">
    <property type="entry name" value="RAP"/>
</dbReference>
<proteinExistence type="inferred from homology"/>
<evidence type="ECO:0000313" key="9">
    <source>
        <dbReference type="Ensembl" id="ENSGMOP00000017275.2"/>
    </source>
</evidence>
<dbReference type="PANTHER" id="PTHR21228:SF59">
    <property type="entry name" value="FAST KINASE DOMAIN-CONTAINING PROTEIN 4"/>
    <property type="match status" value="1"/>
</dbReference>
<evidence type="ECO:0000256" key="2">
    <source>
        <dbReference type="ARBA" id="ARBA00022946"/>
    </source>
</evidence>
<dbReference type="InterPro" id="IPR010622">
    <property type="entry name" value="FAST_Leu-rich"/>
</dbReference>
<dbReference type="Pfam" id="PF08368">
    <property type="entry name" value="FAST_2"/>
    <property type="match status" value="1"/>
</dbReference>
<dbReference type="GO" id="GO:0000963">
    <property type="term" value="P:mitochondrial RNA processing"/>
    <property type="evidence" value="ECO:0007669"/>
    <property type="project" value="TreeGrafter"/>
</dbReference>
<dbReference type="Pfam" id="PF08373">
    <property type="entry name" value="RAP"/>
    <property type="match status" value="1"/>
</dbReference>
<dbReference type="InterPro" id="IPR050870">
    <property type="entry name" value="FAST_kinase"/>
</dbReference>
<dbReference type="InterPro" id="IPR013579">
    <property type="entry name" value="FAST_2"/>
</dbReference>
<dbReference type="GO" id="GO:0003723">
    <property type="term" value="F:RNA binding"/>
    <property type="evidence" value="ECO:0007669"/>
    <property type="project" value="TreeGrafter"/>
</dbReference>
<evidence type="ECO:0000256" key="1">
    <source>
        <dbReference type="ARBA" id="ARBA00004305"/>
    </source>
</evidence>
<sequence>MASRLLVRCTRFLSRPSPLATIAASNQTNPISATNLSELQWAPARVWVPERRLCDVRIVARDENVPAMPRRTQLDKLVEKAETPEDILRAWKEHRGNGNQAAIAMVKLSRMVQGTQGSIPTIDADILMDPRLQDIMDTINGQVRSVNSTLVSVLRSFWAMNLPPSTSVLSYRQLALLVDWGWERPRSSEVAIVNAALKQLELRWTEISDARTVSALISKGERMSSSLMDRLEDKVVARLSTQEIRRVCLSMASRGRRCVPLSPPPISPTPLLLDMAYVYGKLNFNHSQVFQRMAAELLPRVPELSPIDITRCAKSLGFLKWLHLPLFEAFAEHYTANSEKYVTSQVCNLLMTLARLGFQPSNGEQFYSKVHSALEDSLRGLEPFLLVDVVWSLCVLQQVKPHYCLSLARPEYRAKADAALSGLVNFTPASPTVSPLQRALRESLQGLVLGRSTALRTAVDTVYGWTLDGEVMVDSENQLVDLLMPSGLHLPGEGGEQALPAGTRRLAFLAWDFPNFGLRSKELLGRFAMMKRHLQLADLLLVEVPYYEWLELKTERQRVAYLKDKMGKAVAEDMAK</sequence>
<keyword evidence="2" id="KW-0809">Transit peptide</keyword>
<reference evidence="9" key="2">
    <citation type="submission" date="2025-09" db="UniProtKB">
        <authorList>
            <consortium name="Ensembl"/>
        </authorList>
    </citation>
    <scope>IDENTIFICATION</scope>
</reference>
<dbReference type="AlphaFoldDB" id="A0A8C4ZMM2"/>
<feature type="domain" description="RAP" evidence="8">
    <location>
        <begin position="506"/>
        <end position="564"/>
    </location>
</feature>
<organism evidence="9 10">
    <name type="scientific">Gadus morhua</name>
    <name type="common">Atlantic cod</name>
    <dbReference type="NCBI Taxonomy" id="8049"/>
    <lineage>
        <taxon>Eukaryota</taxon>
        <taxon>Metazoa</taxon>
        <taxon>Chordata</taxon>
        <taxon>Craniata</taxon>
        <taxon>Vertebrata</taxon>
        <taxon>Euteleostomi</taxon>
        <taxon>Actinopterygii</taxon>
        <taxon>Neopterygii</taxon>
        <taxon>Teleostei</taxon>
        <taxon>Neoteleostei</taxon>
        <taxon>Acanthomorphata</taxon>
        <taxon>Zeiogadaria</taxon>
        <taxon>Gadariae</taxon>
        <taxon>Gadiformes</taxon>
        <taxon>Gadoidei</taxon>
        <taxon>Gadidae</taxon>
        <taxon>Gadus</taxon>
    </lineage>
</organism>
<dbReference type="Proteomes" id="UP000694546">
    <property type="component" value="Chromosome 11"/>
</dbReference>
<dbReference type="GeneTree" id="ENSGT01030000234607"/>
<evidence type="ECO:0000256" key="4">
    <source>
        <dbReference type="ARBA" id="ARBA00038281"/>
    </source>
</evidence>
<dbReference type="GO" id="GO:0044528">
    <property type="term" value="P:regulation of mitochondrial mRNA stability"/>
    <property type="evidence" value="ECO:0007669"/>
    <property type="project" value="InterPro"/>
</dbReference>
<evidence type="ECO:0000256" key="3">
    <source>
        <dbReference type="ARBA" id="ARBA00023128"/>
    </source>
</evidence>
<dbReference type="GO" id="GO:0035770">
    <property type="term" value="C:ribonucleoprotein granule"/>
    <property type="evidence" value="ECO:0007669"/>
    <property type="project" value="TreeGrafter"/>
</dbReference>
<evidence type="ECO:0000256" key="7">
    <source>
        <dbReference type="ARBA" id="ARBA00043220"/>
    </source>
</evidence>
<evidence type="ECO:0000313" key="10">
    <source>
        <dbReference type="Proteomes" id="UP000694546"/>
    </source>
</evidence>
<dbReference type="PROSITE" id="PS51286">
    <property type="entry name" value="RAP"/>
    <property type="match status" value="1"/>
</dbReference>
<comment type="similarity">
    <text evidence="4">Belongs to the FAST kinase family.</text>
</comment>
<dbReference type="PANTHER" id="PTHR21228">
    <property type="entry name" value="FAST LEU-RICH DOMAIN-CONTAINING"/>
    <property type="match status" value="1"/>
</dbReference>
<dbReference type="Ensembl" id="ENSGMOT00000017704.2">
    <property type="protein sequence ID" value="ENSGMOP00000017275.2"/>
    <property type="gene ID" value="ENSGMOG00000016100.2"/>
</dbReference>
<reference evidence="9" key="1">
    <citation type="submission" date="2025-08" db="UniProtKB">
        <authorList>
            <consortium name="Ensembl"/>
        </authorList>
    </citation>
    <scope>IDENTIFICATION</scope>
</reference>
<evidence type="ECO:0000256" key="6">
    <source>
        <dbReference type="ARBA" id="ARBA00042265"/>
    </source>
</evidence>
<dbReference type="SMART" id="SM00952">
    <property type="entry name" value="RAP"/>
    <property type="match status" value="1"/>
</dbReference>
<name>A0A8C4ZMM2_GADMO</name>
<keyword evidence="3" id="KW-0496">Mitochondrion</keyword>
<dbReference type="CDD" id="cd23739">
    <property type="entry name" value="TBRG4-like_N"/>
    <property type="match status" value="1"/>
</dbReference>
<dbReference type="GO" id="GO:0005759">
    <property type="term" value="C:mitochondrial matrix"/>
    <property type="evidence" value="ECO:0007669"/>
    <property type="project" value="UniProtKB-SubCell"/>
</dbReference>
<evidence type="ECO:0000256" key="5">
    <source>
        <dbReference type="ARBA" id="ARBA00040471"/>
    </source>
</evidence>
<accession>A0A8C4ZMM2</accession>
<comment type="subcellular location">
    <subcellularLocation>
        <location evidence="1">Mitochondrion matrix</location>
    </subcellularLocation>
</comment>
<evidence type="ECO:0000259" key="8">
    <source>
        <dbReference type="PROSITE" id="PS51286"/>
    </source>
</evidence>
<keyword evidence="10" id="KW-1185">Reference proteome</keyword>